<name>A0A372L902_9BACI</name>
<dbReference type="AlphaFoldDB" id="A0A372L902"/>
<reference evidence="4 5" key="1">
    <citation type="submission" date="2018-08" db="EMBL/GenBank/DDBJ databases">
        <title>Bacillus chawlae sp. nov., Bacillus glennii sp. nov., and Bacillus saganii sp. nov. Isolated from the Vehicle Assembly Building at Kennedy Space Center where the Viking Spacecraft were Assembled.</title>
        <authorList>
            <person name="Seuylemezian A."/>
            <person name="Vaishampayan P."/>
        </authorList>
    </citation>
    <scope>NUCLEOTIDE SEQUENCE [LARGE SCALE GENOMIC DNA]</scope>
    <source>
        <strain evidence="4 5">V44-8</strain>
    </source>
</reference>
<gene>
    <name evidence="4" type="ORF">D0466_15570</name>
</gene>
<dbReference type="OrthoDB" id="9792148at2"/>
<comment type="caution">
    <text evidence="4">The sequence shown here is derived from an EMBL/GenBank/DDBJ whole genome shotgun (WGS) entry which is preliminary data.</text>
</comment>
<dbReference type="InterPro" id="IPR029016">
    <property type="entry name" value="GAF-like_dom_sf"/>
</dbReference>
<dbReference type="Pfam" id="PF17853">
    <property type="entry name" value="GGDEF_2"/>
    <property type="match status" value="1"/>
</dbReference>
<evidence type="ECO:0000259" key="2">
    <source>
        <dbReference type="Pfam" id="PF13556"/>
    </source>
</evidence>
<evidence type="ECO:0000313" key="5">
    <source>
        <dbReference type="Proteomes" id="UP000262939"/>
    </source>
</evidence>
<dbReference type="PANTHER" id="PTHR33744:SF1">
    <property type="entry name" value="DNA-BINDING TRANSCRIPTIONAL ACTIVATOR ADER"/>
    <property type="match status" value="1"/>
</dbReference>
<keyword evidence="5" id="KW-1185">Reference proteome</keyword>
<feature type="domain" description="CdaR GGDEF-like" evidence="3">
    <location>
        <begin position="169"/>
        <end position="296"/>
    </location>
</feature>
<dbReference type="PANTHER" id="PTHR33744">
    <property type="entry name" value="CARBOHYDRATE DIACID REGULATOR"/>
    <property type="match status" value="1"/>
</dbReference>
<organism evidence="4 5">
    <name type="scientific">Peribacillus glennii</name>
    <dbReference type="NCBI Taxonomy" id="2303991"/>
    <lineage>
        <taxon>Bacteria</taxon>
        <taxon>Bacillati</taxon>
        <taxon>Bacillota</taxon>
        <taxon>Bacilli</taxon>
        <taxon>Bacillales</taxon>
        <taxon>Bacillaceae</taxon>
        <taxon>Peribacillus</taxon>
    </lineage>
</organism>
<dbReference type="InterPro" id="IPR051448">
    <property type="entry name" value="CdaR-like_regulators"/>
</dbReference>
<dbReference type="RefSeq" id="WP_117323467.1">
    <property type="nucleotide sequence ID" value="NZ_QVTD01000011.1"/>
</dbReference>
<comment type="similarity">
    <text evidence="1">Belongs to the CdaR family.</text>
</comment>
<dbReference type="InterPro" id="IPR042070">
    <property type="entry name" value="PucR_C-HTH_sf"/>
</dbReference>
<dbReference type="Gene3D" id="1.10.10.2840">
    <property type="entry name" value="PucR C-terminal helix-turn-helix domain"/>
    <property type="match status" value="1"/>
</dbReference>
<dbReference type="Gene3D" id="3.30.450.40">
    <property type="match status" value="1"/>
</dbReference>
<dbReference type="InterPro" id="IPR041522">
    <property type="entry name" value="CdaR_GGDEF"/>
</dbReference>
<dbReference type="Proteomes" id="UP000262939">
    <property type="component" value="Unassembled WGS sequence"/>
</dbReference>
<sequence>MEASGGKNDIFKGIFGDLMEFADRVSSILGCPVTIEDGNHRVLAYSMHDDITDQARISTIIGRRVPEKVINSLWREGILPAIISSEKPVQVPSIHEVGLGKRAAISIRKNDEILGFIWVLEVNKPFSEEDMDFLLLASKEAKNQLLQLQVRKKRKEESHQEFFWQLLTGHFQDEQDIAERLAQFSLPRPARFTVLVFDFPEEITQEVERNITYMLTTTQKIKPLFFTTDHKKLMLLVGFDKKDGFEASIKEFIPYFISQMWTRFNVYGIIGACGGIYSSLTEGTASYEEALFTLKIKRAFPEDTRNITDYRELGIYQSMDILVTSRYTLEEHRPIQDLRAYDIKNQTDLLHTLQVYLEKDCNPAETAKQLHIHINTLTYRLKRISEIGGINMKDPLQKVTLYLDFKLKQYQDFIKKK</sequence>
<evidence type="ECO:0000256" key="1">
    <source>
        <dbReference type="ARBA" id="ARBA00006754"/>
    </source>
</evidence>
<evidence type="ECO:0000313" key="4">
    <source>
        <dbReference type="EMBL" id="RFU62008.1"/>
    </source>
</evidence>
<feature type="domain" description="PucR C-terminal helix-turn-helix" evidence="2">
    <location>
        <begin position="349"/>
        <end position="406"/>
    </location>
</feature>
<accession>A0A372L902</accession>
<dbReference type="InterPro" id="IPR025736">
    <property type="entry name" value="PucR_C-HTH_dom"/>
</dbReference>
<evidence type="ECO:0000259" key="3">
    <source>
        <dbReference type="Pfam" id="PF17853"/>
    </source>
</evidence>
<proteinExistence type="inferred from homology"/>
<protein>
    <submittedName>
        <fullName evidence="4">PucR family transcriptional regulator</fullName>
    </submittedName>
</protein>
<dbReference type="EMBL" id="QVTD01000011">
    <property type="protein sequence ID" value="RFU62008.1"/>
    <property type="molecule type" value="Genomic_DNA"/>
</dbReference>
<dbReference type="Pfam" id="PF13556">
    <property type="entry name" value="HTH_30"/>
    <property type="match status" value="1"/>
</dbReference>